<dbReference type="Proteomes" id="UP000027647">
    <property type="component" value="Unassembled WGS sequence"/>
</dbReference>
<name>A0A074MB39_ERYLO</name>
<proteinExistence type="predicted"/>
<dbReference type="RefSeq" id="WP_034958413.1">
    <property type="nucleotide sequence ID" value="NZ_JMIW01000001.1"/>
</dbReference>
<sequence length="209" mass="22845">MRKSLGIIACLSAFAVAGCAVSKERVTLLAPAQSGKDIGGVVIEYDDGRMGYLGDVSQQAKLRSGKAAHLVRQYDEADPQYANFGNDFPSEPVREYFYFAVGKDTLAPSELDRLQAWLNQNIQGRPGLEIEIAAHTDVSGGVELNTKLAEKRAAAVRAQVEERIKAGQITVDKDDIDELPGSLWWAQSIIDSGQDYVARDYRVAVVTIR</sequence>
<evidence type="ECO:0000313" key="3">
    <source>
        <dbReference type="Proteomes" id="UP000027647"/>
    </source>
</evidence>
<dbReference type="SUPFAM" id="SSF103088">
    <property type="entry name" value="OmpA-like"/>
    <property type="match status" value="1"/>
</dbReference>
<dbReference type="STRING" id="1044.EH31_05025"/>
<feature type="domain" description="OmpA-like" evidence="1">
    <location>
        <begin position="98"/>
        <end position="169"/>
    </location>
</feature>
<dbReference type="Gene3D" id="3.30.1330.60">
    <property type="entry name" value="OmpA-like domain"/>
    <property type="match status" value="1"/>
</dbReference>
<keyword evidence="3" id="KW-1185">Reference proteome</keyword>
<protein>
    <recommendedName>
        <fullName evidence="1">OmpA-like domain-containing protein</fullName>
    </recommendedName>
</protein>
<accession>A0A074MB39</accession>
<reference evidence="2 3" key="1">
    <citation type="submission" date="2014-04" db="EMBL/GenBank/DDBJ databases">
        <title>A comprehensive comparison of genomes of Erythrobacter spp. strains.</title>
        <authorList>
            <person name="Zheng Q."/>
        </authorList>
    </citation>
    <scope>NUCLEOTIDE SEQUENCE [LARGE SCALE GENOMIC DNA]</scope>
    <source>
        <strain evidence="2 3">DSM 6997</strain>
    </source>
</reference>
<dbReference type="Pfam" id="PF00691">
    <property type="entry name" value="OmpA"/>
    <property type="match status" value="1"/>
</dbReference>
<comment type="caution">
    <text evidence="2">The sequence shown here is derived from an EMBL/GenBank/DDBJ whole genome shotgun (WGS) entry which is preliminary data.</text>
</comment>
<dbReference type="InterPro" id="IPR006665">
    <property type="entry name" value="OmpA-like"/>
</dbReference>
<organism evidence="2 3">
    <name type="scientific">Erythrobacter longus</name>
    <dbReference type="NCBI Taxonomy" id="1044"/>
    <lineage>
        <taxon>Bacteria</taxon>
        <taxon>Pseudomonadati</taxon>
        <taxon>Pseudomonadota</taxon>
        <taxon>Alphaproteobacteria</taxon>
        <taxon>Sphingomonadales</taxon>
        <taxon>Erythrobacteraceae</taxon>
        <taxon>Erythrobacter/Porphyrobacter group</taxon>
        <taxon>Erythrobacter</taxon>
    </lineage>
</organism>
<dbReference type="PROSITE" id="PS51257">
    <property type="entry name" value="PROKAR_LIPOPROTEIN"/>
    <property type="match status" value="1"/>
</dbReference>
<dbReference type="AlphaFoldDB" id="A0A074MB39"/>
<dbReference type="OrthoDB" id="10007792at2"/>
<gene>
    <name evidence="2" type="ORF">EH31_05025</name>
</gene>
<dbReference type="InterPro" id="IPR036737">
    <property type="entry name" value="OmpA-like_sf"/>
</dbReference>
<evidence type="ECO:0000313" key="2">
    <source>
        <dbReference type="EMBL" id="KEO92036.1"/>
    </source>
</evidence>
<evidence type="ECO:0000259" key="1">
    <source>
        <dbReference type="Pfam" id="PF00691"/>
    </source>
</evidence>
<dbReference type="EMBL" id="JMIW01000001">
    <property type="protein sequence ID" value="KEO92036.1"/>
    <property type="molecule type" value="Genomic_DNA"/>
</dbReference>